<comment type="caution">
    <text evidence="3">The sequence shown here is derived from an EMBL/GenBank/DDBJ whole genome shotgun (WGS) entry which is preliminary data.</text>
</comment>
<organism evidence="3 4">
    <name type="scientific">Nostocoides japonicum T1-X7</name>
    <dbReference type="NCBI Taxonomy" id="1194083"/>
    <lineage>
        <taxon>Bacteria</taxon>
        <taxon>Bacillati</taxon>
        <taxon>Actinomycetota</taxon>
        <taxon>Actinomycetes</taxon>
        <taxon>Micrococcales</taxon>
        <taxon>Intrasporangiaceae</taxon>
        <taxon>Nostocoides</taxon>
    </lineage>
</organism>
<dbReference type="InterPro" id="IPR029058">
    <property type="entry name" value="AB_hydrolase_fold"/>
</dbReference>
<dbReference type="OrthoDB" id="255603at2"/>
<evidence type="ECO:0000313" key="3">
    <source>
        <dbReference type="EMBL" id="CCH77856.1"/>
    </source>
</evidence>
<evidence type="ECO:0000256" key="2">
    <source>
        <dbReference type="SAM" id="MobiDB-lite"/>
    </source>
</evidence>
<dbReference type="RefSeq" id="WP_048550523.1">
    <property type="nucleotide sequence ID" value="NZ_HF570958.1"/>
</dbReference>
<dbReference type="AlphaFoldDB" id="A0A077LVX7"/>
<feature type="compositionally biased region" description="Basic and acidic residues" evidence="2">
    <location>
        <begin position="236"/>
        <end position="257"/>
    </location>
</feature>
<evidence type="ECO:0000256" key="1">
    <source>
        <dbReference type="ARBA" id="ARBA00022801"/>
    </source>
</evidence>
<dbReference type="Proteomes" id="UP000035721">
    <property type="component" value="Unassembled WGS sequence"/>
</dbReference>
<proteinExistence type="predicted"/>
<feature type="compositionally biased region" description="Low complexity" evidence="2">
    <location>
        <begin position="54"/>
        <end position="66"/>
    </location>
</feature>
<reference evidence="3 4" key="1">
    <citation type="journal article" date="2013" name="ISME J.">
        <title>A metabolic model for members of the genus Tetrasphaera involved in enhanced biological phosphorus removal.</title>
        <authorList>
            <person name="Kristiansen R."/>
            <person name="Nguyen H.T.T."/>
            <person name="Saunders A.M."/>
            <person name="Nielsen J.L."/>
            <person name="Wimmer R."/>
            <person name="Le V.Q."/>
            <person name="McIlroy S.J."/>
            <person name="Petrovski S."/>
            <person name="Seviour R.J."/>
            <person name="Calteau A."/>
            <person name="Nielsen K.L."/>
            <person name="Nielsen P.H."/>
        </authorList>
    </citation>
    <scope>NUCLEOTIDE SEQUENCE [LARGE SCALE GENOMIC DNA]</scope>
    <source>
        <strain evidence="3 4">T1-X7</strain>
    </source>
</reference>
<gene>
    <name evidence="3" type="ORF">BN12_230033</name>
</gene>
<dbReference type="InterPro" id="IPR050300">
    <property type="entry name" value="GDXG_lipolytic_enzyme"/>
</dbReference>
<name>A0A077LVX7_9MICO</name>
<feature type="region of interest" description="Disordered" evidence="2">
    <location>
        <begin position="33"/>
        <end position="81"/>
    </location>
</feature>
<dbReference type="EMBL" id="CAJB01000146">
    <property type="protein sequence ID" value="CCH77856.1"/>
    <property type="molecule type" value="Genomic_DNA"/>
</dbReference>
<dbReference type="Gene3D" id="3.40.50.1820">
    <property type="entry name" value="alpha/beta hydrolase"/>
    <property type="match status" value="1"/>
</dbReference>
<dbReference type="STRING" id="1194083.BN12_230033"/>
<protein>
    <submittedName>
        <fullName evidence="3">Uncharacterized protein</fullName>
    </submittedName>
</protein>
<feature type="region of interest" description="Disordered" evidence="2">
    <location>
        <begin position="234"/>
        <end position="268"/>
    </location>
</feature>
<sequence length="345" mass="34818">MLERVGPEPDRVVRYAEGETGIYEVWEPRAGSAHDLSSSAGRAAADSPGRTDISSAGAGLSWSSGSPGHGKPTPADTGDVPPARAVTVALVHGGFWKAAYDRTHLRSLAGALARDGFHVASVEYPRVGMPGGGWPGTGDAVADALTAIVADPSLPSPVVAVGHSAGGHLVAWCASSPTTATAGITGTAGTAGITGVRARVDGLAGVVPLAGVLDLVLADRQSLGDQAVRALVGLPRRHESTPRDEAGAHGHESKGDPAADPADGIPVDADPARQRLVVPSVLVHGADDMNVPLSVSEAYLASRTSDDAACRLVAVGEADHFALIDPLTPAYTVVVEAIESLVPGG</sequence>
<dbReference type="GO" id="GO:0016787">
    <property type="term" value="F:hydrolase activity"/>
    <property type="evidence" value="ECO:0007669"/>
    <property type="project" value="UniProtKB-KW"/>
</dbReference>
<keyword evidence="1" id="KW-0378">Hydrolase</keyword>
<dbReference type="PANTHER" id="PTHR48081">
    <property type="entry name" value="AB HYDROLASE SUPERFAMILY PROTEIN C4A8.06C"/>
    <property type="match status" value="1"/>
</dbReference>
<evidence type="ECO:0000313" key="4">
    <source>
        <dbReference type="Proteomes" id="UP000035721"/>
    </source>
</evidence>
<keyword evidence="4" id="KW-1185">Reference proteome</keyword>
<dbReference type="PANTHER" id="PTHR48081:SF33">
    <property type="entry name" value="KYNURENINE FORMAMIDASE"/>
    <property type="match status" value="1"/>
</dbReference>
<dbReference type="SUPFAM" id="SSF53474">
    <property type="entry name" value="alpha/beta-Hydrolases"/>
    <property type="match status" value="1"/>
</dbReference>
<accession>A0A077LVX7</accession>